<reference evidence="3" key="1">
    <citation type="submission" date="2016-05" db="EMBL/GenBank/DDBJ databases">
        <authorList>
            <person name="Dupont C."/>
            <person name="Santoro A."/>
        </authorList>
    </citation>
    <scope>NUCLEOTIDE SEQUENCE [LARGE SCALE GENOMIC DNA]</scope>
    <source>
        <strain evidence="3">U25</strain>
    </source>
</reference>
<protein>
    <recommendedName>
        <fullName evidence="4">Lipoprotein</fullName>
    </recommendedName>
</protein>
<feature type="transmembrane region" description="Helical" evidence="1">
    <location>
        <begin position="33"/>
        <end position="53"/>
    </location>
</feature>
<proteinExistence type="predicted"/>
<evidence type="ECO:0008006" key="4">
    <source>
        <dbReference type="Google" id="ProtNLM"/>
    </source>
</evidence>
<dbReference type="OrthoDB" id="1430at2157"/>
<keyword evidence="3" id="KW-1185">Reference proteome</keyword>
<evidence type="ECO:0000256" key="1">
    <source>
        <dbReference type="SAM" id="Phobius"/>
    </source>
</evidence>
<dbReference type="GeneID" id="24816235"/>
<sequence length="72" mass="8478">MNKYLMVIFCCMLIGIPIAFVNPTEGGLREEPIIGLFYVSIAGLIIIVLYSSMQTRKEQQRLRRERRKKFRK</sequence>
<gene>
    <name evidence="2" type="ORF">A7X95_06755</name>
</gene>
<dbReference type="RefSeq" id="WP_048104680.1">
    <property type="nucleotide sequence ID" value="NZ_CP007026.1"/>
</dbReference>
<comment type="caution">
    <text evidence="2">The sequence shown here is derived from an EMBL/GenBank/DDBJ whole genome shotgun (WGS) entry which is preliminary data.</text>
</comment>
<evidence type="ECO:0000313" key="2">
    <source>
        <dbReference type="EMBL" id="PTL87564.1"/>
    </source>
</evidence>
<dbReference type="EMBL" id="LXWN01000002">
    <property type="protein sequence ID" value="PTL87564.1"/>
    <property type="molecule type" value="Genomic_DNA"/>
</dbReference>
<name>A0A2R6TA77_9ARCH</name>
<keyword evidence="1" id="KW-0812">Transmembrane</keyword>
<evidence type="ECO:0000313" key="3">
    <source>
        <dbReference type="Proteomes" id="UP000241022"/>
    </source>
</evidence>
<keyword evidence="1" id="KW-1133">Transmembrane helix</keyword>
<dbReference type="AlphaFoldDB" id="A0A2R6TA77"/>
<accession>A0A2R6TA77</accession>
<dbReference type="Proteomes" id="UP000241022">
    <property type="component" value="Unassembled WGS sequence"/>
</dbReference>
<reference evidence="2 3" key="2">
    <citation type="submission" date="2018-04" db="EMBL/GenBank/DDBJ databases">
        <title>Transcriptomics of ammonia oxidizing archaea.</title>
        <authorList>
            <person name="Carini P."/>
        </authorList>
    </citation>
    <scope>NUCLEOTIDE SEQUENCE [LARGE SCALE GENOMIC DNA]</scope>
    <source>
        <strain evidence="2 3">U25</strain>
    </source>
</reference>
<organism evidence="2 3">
    <name type="scientific">Candidatus Nitrosopelagicus brevis</name>
    <dbReference type="NCBI Taxonomy" id="1410606"/>
    <lineage>
        <taxon>Archaea</taxon>
        <taxon>Nitrososphaerota</taxon>
    </lineage>
</organism>
<keyword evidence="1" id="KW-0472">Membrane</keyword>